<reference evidence="2" key="1">
    <citation type="submission" date="2019-05" db="EMBL/GenBank/DDBJ databases">
        <title>Complete genome sequencing of Absiella argi strain JCM 30884.</title>
        <authorList>
            <person name="Sakamoto M."/>
            <person name="Murakami T."/>
            <person name="Mori H."/>
        </authorList>
    </citation>
    <scope>NUCLEOTIDE SEQUENCE [LARGE SCALE GENOMIC DNA]</scope>
    <source>
        <strain evidence="2">JCM 30884</strain>
    </source>
</reference>
<name>A0A6N4TIW9_9FIRM</name>
<dbReference type="Proteomes" id="UP000464754">
    <property type="component" value="Chromosome"/>
</dbReference>
<evidence type="ECO:0000313" key="2">
    <source>
        <dbReference type="Proteomes" id="UP000464754"/>
    </source>
</evidence>
<gene>
    <name evidence="1" type="ORF">Aargi30884_13370</name>
</gene>
<evidence type="ECO:0000313" key="1">
    <source>
        <dbReference type="EMBL" id="BBK22434.1"/>
    </source>
</evidence>
<sequence>MKQTKTNSFLVVVKDTQQETWQGTIEWIEQNKKESFRSALEMLKLIDSALEDDKQSD</sequence>
<accession>A0A6N4TIW9</accession>
<dbReference type="RefSeq" id="WP_164503364.1">
    <property type="nucleotide sequence ID" value="NZ_AP019695.1"/>
</dbReference>
<organism evidence="1 2">
    <name type="scientific">Amedibacterium intestinale</name>
    <dbReference type="NCBI Taxonomy" id="2583452"/>
    <lineage>
        <taxon>Bacteria</taxon>
        <taxon>Bacillati</taxon>
        <taxon>Bacillota</taxon>
        <taxon>Erysipelotrichia</taxon>
        <taxon>Erysipelotrichales</taxon>
        <taxon>Erysipelotrichaceae</taxon>
        <taxon>Amedibacterium</taxon>
    </lineage>
</organism>
<keyword evidence="2" id="KW-1185">Reference proteome</keyword>
<dbReference type="KEGG" id="aarg:Aargi30884_13370"/>
<dbReference type="EMBL" id="AP019695">
    <property type="protein sequence ID" value="BBK22434.1"/>
    <property type="molecule type" value="Genomic_DNA"/>
</dbReference>
<dbReference type="AlphaFoldDB" id="A0A6N4TIW9"/>
<proteinExistence type="predicted"/>
<protein>
    <submittedName>
        <fullName evidence="1">Uncharacterized protein</fullName>
    </submittedName>
</protein>